<keyword evidence="5" id="KW-1185">Reference proteome</keyword>
<name>A0A9X3E4D2_9HYPH</name>
<comment type="caution">
    <text evidence="4">The sequence shown here is derived from an EMBL/GenBank/DDBJ whole genome shotgun (WGS) entry which is preliminary data.</text>
</comment>
<feature type="transmembrane region" description="Helical" evidence="1">
    <location>
        <begin position="251"/>
        <end position="271"/>
    </location>
</feature>
<dbReference type="AlphaFoldDB" id="A0A9X3E4D2"/>
<dbReference type="InterPro" id="IPR018537">
    <property type="entry name" value="Peptidoglycan-bd_3"/>
</dbReference>
<keyword evidence="1" id="KW-1133">Transmembrane helix</keyword>
<proteinExistence type="predicted"/>
<dbReference type="Pfam" id="PF09374">
    <property type="entry name" value="PG_binding_3"/>
    <property type="match status" value="1"/>
</dbReference>
<dbReference type="Gene3D" id="1.20.141.10">
    <property type="entry name" value="Chitosanase, subunit A, domain 1"/>
    <property type="match status" value="1"/>
</dbReference>
<accession>A0A9X3E4D2</accession>
<protein>
    <submittedName>
        <fullName evidence="4">Secretion activator protein</fullName>
    </submittedName>
</protein>
<feature type="domain" description="Peptidoglycan binding" evidence="3">
    <location>
        <begin position="97"/>
        <end position="145"/>
    </location>
</feature>
<evidence type="ECO:0000313" key="5">
    <source>
        <dbReference type="Proteomes" id="UP001144805"/>
    </source>
</evidence>
<dbReference type="Pfam" id="PF05838">
    <property type="entry name" value="Glyco_hydro_108"/>
    <property type="match status" value="1"/>
</dbReference>
<reference evidence="4" key="1">
    <citation type="submission" date="2022-11" db="EMBL/GenBank/DDBJ databases">
        <title>Biodiversity and phylogenetic relationships of bacteria.</title>
        <authorList>
            <person name="Machado R.A.R."/>
            <person name="Bhat A."/>
            <person name="Loulou A."/>
            <person name="Kallel S."/>
        </authorList>
    </citation>
    <scope>NUCLEOTIDE SEQUENCE</scope>
    <source>
        <strain evidence="4">K-TC2</strain>
    </source>
</reference>
<keyword evidence="1" id="KW-0812">Transmembrane</keyword>
<evidence type="ECO:0000259" key="2">
    <source>
        <dbReference type="Pfam" id="PF05838"/>
    </source>
</evidence>
<dbReference type="InterPro" id="IPR023346">
    <property type="entry name" value="Lysozyme-like_dom_sf"/>
</dbReference>
<dbReference type="CDD" id="cd13926">
    <property type="entry name" value="N-acetylmuramidase_GH108"/>
    <property type="match status" value="1"/>
</dbReference>
<dbReference type="EMBL" id="JAPKNK010000010">
    <property type="protein sequence ID" value="MCX5571500.1"/>
    <property type="molecule type" value="Genomic_DNA"/>
</dbReference>
<organism evidence="4 5">
    <name type="scientific">Kaistia nematophila</name>
    <dbReference type="NCBI Taxonomy" id="2994654"/>
    <lineage>
        <taxon>Bacteria</taxon>
        <taxon>Pseudomonadati</taxon>
        <taxon>Pseudomonadota</taxon>
        <taxon>Alphaproteobacteria</taxon>
        <taxon>Hyphomicrobiales</taxon>
        <taxon>Kaistiaceae</taxon>
        <taxon>Kaistia</taxon>
    </lineage>
</organism>
<gene>
    <name evidence="4" type="ORF">OSH07_20035</name>
</gene>
<keyword evidence="1" id="KW-0472">Membrane</keyword>
<evidence type="ECO:0000313" key="4">
    <source>
        <dbReference type="EMBL" id="MCX5571500.1"/>
    </source>
</evidence>
<dbReference type="InterPro" id="IPR008565">
    <property type="entry name" value="TtsA-like_GH18_dom"/>
</dbReference>
<dbReference type="SUPFAM" id="SSF53955">
    <property type="entry name" value="Lysozyme-like"/>
    <property type="match status" value="1"/>
</dbReference>
<evidence type="ECO:0000256" key="1">
    <source>
        <dbReference type="SAM" id="Phobius"/>
    </source>
</evidence>
<dbReference type="RefSeq" id="WP_266340459.1">
    <property type="nucleotide sequence ID" value="NZ_JAPKNK010000010.1"/>
</dbReference>
<dbReference type="Proteomes" id="UP001144805">
    <property type="component" value="Unassembled WGS sequence"/>
</dbReference>
<feature type="domain" description="TtsA-like Glycoside hydrolase family 108" evidence="2">
    <location>
        <begin position="12"/>
        <end position="93"/>
    </location>
</feature>
<sequence>MRETLPQALTLMFGDEGGYVNRKTDAGGPTKYGITQRTLSADLGRPASIDDVRNLTLARAEAIYRKSYWTQSGGDLLPAGLDYAVFTSGVMSGPAKAVRLLQQLVGVPADGIVGVQTVDAVRRYGPVETLIRAYCDAYMAFLRGIKGPQGFVANGRGWTIRITGKDPKGQWKTQPGVIGHSLSLAAAAKPSAQAPEIEPTRSPADRLVADAMSAKAVPPPAKPLTDPAVIATTVTAGTGVLSALSGLSGPIAWAVAAVIVAGAVFVGLRYWRGVKEAEAAA</sequence>
<evidence type="ECO:0000259" key="3">
    <source>
        <dbReference type="Pfam" id="PF09374"/>
    </source>
</evidence>